<evidence type="ECO:0000313" key="1">
    <source>
        <dbReference type="EMBL" id="KIJ38771.1"/>
    </source>
</evidence>
<reference evidence="1 2" key="1">
    <citation type="submission" date="2014-06" db="EMBL/GenBank/DDBJ databases">
        <title>Evolutionary Origins and Diversification of the Mycorrhizal Mutualists.</title>
        <authorList>
            <consortium name="DOE Joint Genome Institute"/>
            <consortium name="Mycorrhizal Genomics Consortium"/>
            <person name="Kohler A."/>
            <person name="Kuo A."/>
            <person name="Nagy L.G."/>
            <person name="Floudas D."/>
            <person name="Copeland A."/>
            <person name="Barry K.W."/>
            <person name="Cichocki N."/>
            <person name="Veneault-Fourrey C."/>
            <person name="LaButti K."/>
            <person name="Lindquist E.A."/>
            <person name="Lipzen A."/>
            <person name="Lundell T."/>
            <person name="Morin E."/>
            <person name="Murat C."/>
            <person name="Riley R."/>
            <person name="Ohm R."/>
            <person name="Sun H."/>
            <person name="Tunlid A."/>
            <person name="Henrissat B."/>
            <person name="Grigoriev I.V."/>
            <person name="Hibbett D.S."/>
            <person name="Martin F."/>
        </authorList>
    </citation>
    <scope>NUCLEOTIDE SEQUENCE [LARGE SCALE GENOMIC DNA]</scope>
    <source>
        <strain evidence="1 2">SS14</strain>
    </source>
</reference>
<gene>
    <name evidence="1" type="ORF">M422DRAFT_49925</name>
</gene>
<sequence>MTIRCRSHQLVMEHHIVLELAPVPDDEVNELNHSSGAAGPMSFQGQGIVHPPYFRQREALTRQNHEEPWRSPPTLAETGADKCPYGCGIFVHNSNMDTHMEERHLNIRNQNRAAFQLQTARNQWDFASKHCDNDGYGVGGLSLLPYRLVSEHV</sequence>
<evidence type="ECO:0000313" key="2">
    <source>
        <dbReference type="Proteomes" id="UP000054279"/>
    </source>
</evidence>
<organism evidence="1 2">
    <name type="scientific">Sphaerobolus stellatus (strain SS14)</name>
    <dbReference type="NCBI Taxonomy" id="990650"/>
    <lineage>
        <taxon>Eukaryota</taxon>
        <taxon>Fungi</taxon>
        <taxon>Dikarya</taxon>
        <taxon>Basidiomycota</taxon>
        <taxon>Agaricomycotina</taxon>
        <taxon>Agaricomycetes</taxon>
        <taxon>Phallomycetidae</taxon>
        <taxon>Geastrales</taxon>
        <taxon>Sphaerobolaceae</taxon>
        <taxon>Sphaerobolus</taxon>
    </lineage>
</organism>
<name>A0A0C9VM62_SPHS4</name>
<accession>A0A0C9VM62</accession>
<dbReference type="Proteomes" id="UP000054279">
    <property type="component" value="Unassembled WGS sequence"/>
</dbReference>
<dbReference type="HOGENOM" id="CLU_1714481_0_0_1"/>
<protein>
    <submittedName>
        <fullName evidence="1">Uncharacterized protein</fullName>
    </submittedName>
</protein>
<dbReference type="EMBL" id="KN837158">
    <property type="protein sequence ID" value="KIJ38771.1"/>
    <property type="molecule type" value="Genomic_DNA"/>
</dbReference>
<dbReference type="AlphaFoldDB" id="A0A0C9VM62"/>
<keyword evidence="2" id="KW-1185">Reference proteome</keyword>
<proteinExistence type="predicted"/>